<organism evidence="3 4">
    <name type="scientific">Symbiodinium pilosum</name>
    <name type="common">Dinoflagellate</name>
    <dbReference type="NCBI Taxonomy" id="2952"/>
    <lineage>
        <taxon>Eukaryota</taxon>
        <taxon>Sar</taxon>
        <taxon>Alveolata</taxon>
        <taxon>Dinophyceae</taxon>
        <taxon>Suessiales</taxon>
        <taxon>Symbiodiniaceae</taxon>
        <taxon>Symbiodinium</taxon>
    </lineage>
</organism>
<dbReference type="AlphaFoldDB" id="A0A812W4M6"/>
<feature type="transmembrane region" description="Helical" evidence="2">
    <location>
        <begin position="49"/>
        <end position="68"/>
    </location>
</feature>
<keyword evidence="4" id="KW-1185">Reference proteome</keyword>
<feature type="coiled-coil region" evidence="1">
    <location>
        <begin position="100"/>
        <end position="127"/>
    </location>
</feature>
<protein>
    <submittedName>
        <fullName evidence="3">Uncharacterized protein</fullName>
    </submittedName>
</protein>
<keyword evidence="1" id="KW-0175">Coiled coil</keyword>
<keyword evidence="2" id="KW-0812">Transmembrane</keyword>
<evidence type="ECO:0000256" key="2">
    <source>
        <dbReference type="SAM" id="Phobius"/>
    </source>
</evidence>
<sequence>LRDWFKSGRAPLDAMFSTKKWAEMRQMQLNYSQDLQENSSVDTGRTQRVAIGLVGLAVFVVIVVLGSHTASPARASARDVVKFEAVDGSAEKQSSSVEEREKVSVQVEEMQSQVAQIQEKLEFLKSALDSCGA</sequence>
<dbReference type="Proteomes" id="UP000649617">
    <property type="component" value="Unassembled WGS sequence"/>
</dbReference>
<reference evidence="3" key="1">
    <citation type="submission" date="2021-02" db="EMBL/GenBank/DDBJ databases">
        <authorList>
            <person name="Dougan E. K."/>
            <person name="Rhodes N."/>
            <person name="Thang M."/>
            <person name="Chan C."/>
        </authorList>
    </citation>
    <scope>NUCLEOTIDE SEQUENCE</scope>
</reference>
<evidence type="ECO:0000256" key="1">
    <source>
        <dbReference type="SAM" id="Coils"/>
    </source>
</evidence>
<evidence type="ECO:0000313" key="3">
    <source>
        <dbReference type="EMBL" id="CAE7668156.1"/>
    </source>
</evidence>
<gene>
    <name evidence="3" type="ORF">SPIL2461_LOCUS18353</name>
</gene>
<name>A0A812W4M6_SYMPI</name>
<keyword evidence="2" id="KW-1133">Transmembrane helix</keyword>
<feature type="non-terminal residue" evidence="3">
    <location>
        <position position="1"/>
    </location>
</feature>
<evidence type="ECO:0000313" key="4">
    <source>
        <dbReference type="Proteomes" id="UP000649617"/>
    </source>
</evidence>
<proteinExistence type="predicted"/>
<dbReference type="EMBL" id="CAJNIZ010043757">
    <property type="protein sequence ID" value="CAE7668156.1"/>
    <property type="molecule type" value="Genomic_DNA"/>
</dbReference>
<keyword evidence="2" id="KW-0472">Membrane</keyword>
<comment type="caution">
    <text evidence="3">The sequence shown here is derived from an EMBL/GenBank/DDBJ whole genome shotgun (WGS) entry which is preliminary data.</text>
</comment>
<feature type="non-terminal residue" evidence="3">
    <location>
        <position position="133"/>
    </location>
</feature>
<accession>A0A812W4M6</accession>